<evidence type="ECO:0000256" key="4">
    <source>
        <dbReference type="ARBA" id="ARBA00022449"/>
    </source>
</evidence>
<feature type="transmembrane region" description="Helical" evidence="12">
    <location>
        <begin position="79"/>
        <end position="98"/>
    </location>
</feature>
<dbReference type="PATRIC" id="fig|1173027.3.peg.1797"/>
<dbReference type="GO" id="GO:0016020">
    <property type="term" value="C:membrane"/>
    <property type="evidence" value="ECO:0007669"/>
    <property type="project" value="UniProtKB-SubCell"/>
</dbReference>
<proteinExistence type="inferred from homology"/>
<dbReference type="Gene3D" id="1.20.1530.20">
    <property type="match status" value="1"/>
</dbReference>
<dbReference type="eggNOG" id="COG0475">
    <property type="taxonomic scope" value="Bacteria"/>
</dbReference>
<comment type="subcellular location">
    <subcellularLocation>
        <location evidence="1">Membrane</location>
        <topology evidence="1">Multi-pass membrane protein</topology>
    </subcellularLocation>
</comment>
<evidence type="ECO:0000256" key="7">
    <source>
        <dbReference type="ARBA" id="ARBA00023053"/>
    </source>
</evidence>
<keyword evidence="8" id="KW-0406">Ion transport</keyword>
<dbReference type="InterPro" id="IPR038770">
    <property type="entry name" value="Na+/solute_symporter_sf"/>
</dbReference>
<keyword evidence="9 12" id="KW-0472">Membrane</keyword>
<evidence type="ECO:0000256" key="2">
    <source>
        <dbReference type="ARBA" id="ARBA00005551"/>
    </source>
</evidence>
<feature type="region of interest" description="Disordered" evidence="11">
    <location>
        <begin position="493"/>
        <end position="514"/>
    </location>
</feature>
<dbReference type="STRING" id="1173027.Mic7113_1624"/>
<feature type="transmembrane region" description="Helical" evidence="12">
    <location>
        <begin position="444"/>
        <end position="465"/>
    </location>
</feature>
<dbReference type="HOGENOM" id="CLU_005126_7_1_3"/>
<feature type="transmembrane region" description="Helical" evidence="12">
    <location>
        <begin position="136"/>
        <end position="154"/>
    </location>
</feature>
<feature type="transmembrane region" description="Helical" evidence="12">
    <location>
        <begin position="412"/>
        <end position="432"/>
    </location>
</feature>
<comment type="similarity">
    <text evidence="2">Belongs to the monovalent cation:proton antiporter 2 (CPA2) transporter (TC 2.A.37) family.</text>
</comment>
<dbReference type="GO" id="GO:1902600">
    <property type="term" value="P:proton transmembrane transport"/>
    <property type="evidence" value="ECO:0007669"/>
    <property type="project" value="InterPro"/>
</dbReference>
<dbReference type="Proteomes" id="UP000010471">
    <property type="component" value="Chromosome"/>
</dbReference>
<feature type="domain" description="Cation/H+ exchanger transmembrane" evidence="13">
    <location>
        <begin position="64"/>
        <end position="465"/>
    </location>
</feature>
<dbReference type="GO" id="GO:0015297">
    <property type="term" value="F:antiporter activity"/>
    <property type="evidence" value="ECO:0007669"/>
    <property type="project" value="UniProtKB-KW"/>
</dbReference>
<protein>
    <submittedName>
        <fullName evidence="14">Kef-type K+ transport system, membrane component</fullName>
    </submittedName>
</protein>
<dbReference type="InterPro" id="IPR006153">
    <property type="entry name" value="Cation/H_exchanger_TM"/>
</dbReference>
<keyword evidence="15" id="KW-1185">Reference proteome</keyword>
<feature type="transmembrane region" description="Helical" evidence="12">
    <location>
        <begin position="305"/>
        <end position="335"/>
    </location>
</feature>
<name>K9WAU1_9CYAN</name>
<feature type="transmembrane region" description="Helical" evidence="12">
    <location>
        <begin position="264"/>
        <end position="285"/>
    </location>
</feature>
<evidence type="ECO:0000256" key="11">
    <source>
        <dbReference type="SAM" id="MobiDB-lite"/>
    </source>
</evidence>
<feature type="transmembrane region" description="Helical" evidence="12">
    <location>
        <begin position="198"/>
        <end position="218"/>
    </location>
</feature>
<evidence type="ECO:0000256" key="6">
    <source>
        <dbReference type="ARBA" id="ARBA00022989"/>
    </source>
</evidence>
<keyword evidence="10" id="KW-0739">Sodium transport</keyword>
<evidence type="ECO:0000256" key="12">
    <source>
        <dbReference type="SAM" id="Phobius"/>
    </source>
</evidence>
<evidence type="ECO:0000313" key="15">
    <source>
        <dbReference type="Proteomes" id="UP000010471"/>
    </source>
</evidence>
<evidence type="ECO:0000256" key="8">
    <source>
        <dbReference type="ARBA" id="ARBA00023065"/>
    </source>
</evidence>
<reference evidence="14 15" key="1">
    <citation type="submission" date="2012-06" db="EMBL/GenBank/DDBJ databases">
        <title>Finished chromosome of genome of Microcoleus sp. PCC 7113.</title>
        <authorList>
            <consortium name="US DOE Joint Genome Institute"/>
            <person name="Gugger M."/>
            <person name="Coursin T."/>
            <person name="Rippka R."/>
            <person name="Tandeau De Marsac N."/>
            <person name="Huntemann M."/>
            <person name="Wei C.-L."/>
            <person name="Han J."/>
            <person name="Detter J.C."/>
            <person name="Han C."/>
            <person name="Tapia R."/>
            <person name="Chen A."/>
            <person name="Kyrpides N."/>
            <person name="Mavromatis K."/>
            <person name="Markowitz V."/>
            <person name="Szeto E."/>
            <person name="Ivanova N."/>
            <person name="Pagani I."/>
            <person name="Pati A."/>
            <person name="Goodwin L."/>
            <person name="Nordberg H.P."/>
            <person name="Cantor M.N."/>
            <person name="Hua S.X."/>
            <person name="Woyke T."/>
            <person name="Kerfeld C.A."/>
        </authorList>
    </citation>
    <scope>NUCLEOTIDE SEQUENCE [LARGE SCALE GENOMIC DNA]</scope>
    <source>
        <strain evidence="14 15">PCC 7113</strain>
    </source>
</reference>
<dbReference type="GO" id="GO:0006814">
    <property type="term" value="P:sodium ion transport"/>
    <property type="evidence" value="ECO:0007669"/>
    <property type="project" value="UniProtKB-KW"/>
</dbReference>
<evidence type="ECO:0000259" key="13">
    <source>
        <dbReference type="Pfam" id="PF00999"/>
    </source>
</evidence>
<feature type="transmembrane region" description="Helical" evidence="12">
    <location>
        <begin position="48"/>
        <end position="67"/>
    </location>
</feature>
<evidence type="ECO:0000256" key="3">
    <source>
        <dbReference type="ARBA" id="ARBA00022448"/>
    </source>
</evidence>
<feature type="transmembrane region" description="Helical" evidence="12">
    <location>
        <begin position="110"/>
        <end position="129"/>
    </location>
</feature>
<dbReference type="EMBL" id="CP003630">
    <property type="protein sequence ID" value="AFZ17495.1"/>
    <property type="molecule type" value="Genomic_DNA"/>
</dbReference>
<dbReference type="AlphaFoldDB" id="K9WAU1"/>
<dbReference type="PANTHER" id="PTHR43562">
    <property type="entry name" value="NAPA-TYPE SODIUM/HYDROGEN ANTIPORTER"/>
    <property type="match status" value="1"/>
</dbReference>
<evidence type="ECO:0000256" key="9">
    <source>
        <dbReference type="ARBA" id="ARBA00023136"/>
    </source>
</evidence>
<feature type="transmembrane region" description="Helical" evidence="12">
    <location>
        <begin position="384"/>
        <end position="405"/>
    </location>
</feature>
<feature type="transmembrane region" description="Helical" evidence="12">
    <location>
        <begin position="230"/>
        <end position="252"/>
    </location>
</feature>
<keyword evidence="7" id="KW-0915">Sodium</keyword>
<evidence type="ECO:0000313" key="14">
    <source>
        <dbReference type="EMBL" id="AFZ17495.1"/>
    </source>
</evidence>
<keyword evidence="4" id="KW-0050">Antiport</keyword>
<feature type="transmembrane region" description="Helical" evidence="12">
    <location>
        <begin position="166"/>
        <end position="191"/>
    </location>
</feature>
<evidence type="ECO:0000256" key="5">
    <source>
        <dbReference type="ARBA" id="ARBA00022692"/>
    </source>
</evidence>
<feature type="transmembrane region" description="Helical" evidence="12">
    <location>
        <begin position="12"/>
        <end position="36"/>
    </location>
</feature>
<dbReference type="Pfam" id="PF00999">
    <property type="entry name" value="Na_H_Exchanger"/>
    <property type="match status" value="1"/>
</dbReference>
<feature type="transmembrane region" description="Helical" evidence="12">
    <location>
        <begin position="347"/>
        <end position="364"/>
    </location>
</feature>
<gene>
    <name evidence="14" type="ORF">Mic7113_1624</name>
</gene>
<sequence length="514" mass="53583">MIFSQLPRMADITAWVSFFDPTNLFSSFGTHSLLMAEATPKESASESLIFAGVLLSLVVIYFASKLGGEICARLNLPPVLGELVGGVAVGVSALHLLVFPEGSADVSNSLLVSFLQTTAGLSPEAAVSVFQAQSEVISILAELGVVILLFEIGLESDLKELIRVGPQAAVVAIIGVVVPFAAGTAGLIYLFHIPPVPAIFAGAALTATSIGITAKVLAEIGRLSSPEGQIIIGAAVLDDVLGIIVLAVVASLAKTGEIEIGNVIYLIVSAAVFLVGAILLGRFLSPYFVALVNEMKTRGQLLLTALIFAFILSYIGAVIHLEAILGAFAAGLVLAETDKRRELEEQVIPVADMLVPIFFVVVGAKTDLGVLNPTVPANREGLILAAFLIVVAILGKVVTGLFVFGQPGINRLAIGVGMIPRGEVGLVFLGVGSASGVLSPAMEAAIIMMVILTTFVAPPFLRFVFQESDLETTASEIPVLDGASTESVAVKPAVNQQQESFEDVETIEEQKKGS</sequence>
<keyword evidence="6 12" id="KW-1133">Transmembrane helix</keyword>
<dbReference type="KEGG" id="mic:Mic7113_1624"/>
<evidence type="ECO:0000256" key="1">
    <source>
        <dbReference type="ARBA" id="ARBA00004141"/>
    </source>
</evidence>
<accession>K9WAU1</accession>
<organism evidence="14 15">
    <name type="scientific">Allocoleopsis franciscana PCC 7113</name>
    <dbReference type="NCBI Taxonomy" id="1173027"/>
    <lineage>
        <taxon>Bacteria</taxon>
        <taxon>Bacillati</taxon>
        <taxon>Cyanobacteriota</taxon>
        <taxon>Cyanophyceae</taxon>
        <taxon>Coleofasciculales</taxon>
        <taxon>Coleofasciculaceae</taxon>
        <taxon>Allocoleopsis</taxon>
        <taxon>Allocoleopsis franciscana</taxon>
    </lineage>
</organism>
<dbReference type="PANTHER" id="PTHR43562:SF3">
    <property type="entry name" value="SODIUM ION_PROTON EXCHANGER (EUROFUNG)"/>
    <property type="match status" value="1"/>
</dbReference>
<evidence type="ECO:0000256" key="10">
    <source>
        <dbReference type="ARBA" id="ARBA00023201"/>
    </source>
</evidence>
<keyword evidence="5 12" id="KW-0812">Transmembrane</keyword>
<keyword evidence="3" id="KW-0813">Transport</keyword>